<dbReference type="Proteomes" id="UP000198297">
    <property type="component" value="Unassembled WGS sequence"/>
</dbReference>
<dbReference type="PANTHER" id="PTHR30481:SF3">
    <property type="entry name" value="DNA ADENINE METHYLASE"/>
    <property type="match status" value="1"/>
</dbReference>
<dbReference type="PANTHER" id="PTHR30481">
    <property type="entry name" value="DNA ADENINE METHYLASE"/>
    <property type="match status" value="1"/>
</dbReference>
<dbReference type="NCBIfam" id="TIGR00571">
    <property type="entry name" value="dam"/>
    <property type="match status" value="1"/>
</dbReference>
<accession>A0A238X0W5</accession>
<dbReference type="PRINTS" id="PR00505">
    <property type="entry name" value="D12N6MTFRASE"/>
</dbReference>
<dbReference type="GO" id="GO:1904047">
    <property type="term" value="F:S-adenosyl-L-methionine binding"/>
    <property type="evidence" value="ECO:0007669"/>
    <property type="project" value="TreeGrafter"/>
</dbReference>
<comment type="catalytic activity">
    <reaction evidence="6">
        <text>a 2'-deoxyadenosine in DNA + S-adenosyl-L-methionine = an N(6)-methyl-2'-deoxyadenosine in DNA + S-adenosyl-L-homocysteine + H(+)</text>
        <dbReference type="Rhea" id="RHEA:15197"/>
        <dbReference type="Rhea" id="RHEA-COMP:12418"/>
        <dbReference type="Rhea" id="RHEA-COMP:12419"/>
        <dbReference type="ChEBI" id="CHEBI:15378"/>
        <dbReference type="ChEBI" id="CHEBI:57856"/>
        <dbReference type="ChEBI" id="CHEBI:59789"/>
        <dbReference type="ChEBI" id="CHEBI:90615"/>
        <dbReference type="ChEBI" id="CHEBI:90616"/>
        <dbReference type="EC" id="2.1.1.72"/>
    </reaction>
</comment>
<dbReference type="Gene3D" id="1.10.1020.10">
    <property type="entry name" value="Adenine-specific Methyltransferase, Domain 2"/>
    <property type="match status" value="1"/>
</dbReference>
<evidence type="ECO:0000256" key="2">
    <source>
        <dbReference type="ARBA" id="ARBA00011900"/>
    </source>
</evidence>
<dbReference type="GO" id="GO:0009007">
    <property type="term" value="F:site-specific DNA-methyltransferase (adenine-specific) activity"/>
    <property type="evidence" value="ECO:0007669"/>
    <property type="project" value="UniProtKB-EC"/>
</dbReference>
<dbReference type="GO" id="GO:0009307">
    <property type="term" value="P:DNA restriction-modification system"/>
    <property type="evidence" value="ECO:0007669"/>
    <property type="project" value="InterPro"/>
</dbReference>
<evidence type="ECO:0000313" key="7">
    <source>
        <dbReference type="EMBL" id="SNR52477.1"/>
    </source>
</evidence>
<dbReference type="AlphaFoldDB" id="A0A238X0W5"/>
<reference evidence="7 8" key="1">
    <citation type="submission" date="2017-06" db="EMBL/GenBank/DDBJ databases">
        <authorList>
            <person name="Kim H.J."/>
            <person name="Triplett B.A."/>
        </authorList>
    </citation>
    <scope>NUCLEOTIDE SEQUENCE [LARGE SCALE GENOMIC DNA]</scope>
    <source>
        <strain evidence="7 8">DSM 19316</strain>
    </source>
</reference>
<name>A0A238X0W5_HALEZ</name>
<protein>
    <recommendedName>
        <fullName evidence="2">site-specific DNA-methyltransferase (adenine-specific)</fullName>
        <ecNumber evidence="2">2.1.1.72</ecNumber>
    </recommendedName>
</protein>
<dbReference type="EMBL" id="FZNK01000003">
    <property type="protein sequence ID" value="SNR52477.1"/>
    <property type="molecule type" value="Genomic_DNA"/>
</dbReference>
<evidence type="ECO:0000256" key="1">
    <source>
        <dbReference type="ARBA" id="ARBA00006594"/>
    </source>
</evidence>
<evidence type="ECO:0000313" key="8">
    <source>
        <dbReference type="Proteomes" id="UP000198297"/>
    </source>
</evidence>
<dbReference type="PROSITE" id="PS00092">
    <property type="entry name" value="N6_MTASE"/>
    <property type="match status" value="1"/>
</dbReference>
<evidence type="ECO:0000256" key="5">
    <source>
        <dbReference type="ARBA" id="ARBA00022691"/>
    </source>
</evidence>
<dbReference type="GO" id="GO:0032259">
    <property type="term" value="P:methylation"/>
    <property type="evidence" value="ECO:0007669"/>
    <property type="project" value="UniProtKB-KW"/>
</dbReference>
<dbReference type="Pfam" id="PF02086">
    <property type="entry name" value="MethyltransfD12"/>
    <property type="match status" value="1"/>
</dbReference>
<dbReference type="InterPro" id="IPR002052">
    <property type="entry name" value="DNA_methylase_N6_adenine_CS"/>
</dbReference>
<dbReference type="InterPro" id="IPR012263">
    <property type="entry name" value="M_m6A_EcoRV"/>
</dbReference>
<evidence type="ECO:0000256" key="4">
    <source>
        <dbReference type="ARBA" id="ARBA00022679"/>
    </source>
</evidence>
<dbReference type="EC" id="2.1.1.72" evidence="2"/>
<dbReference type="GO" id="GO:0043565">
    <property type="term" value="F:sequence-specific DNA binding"/>
    <property type="evidence" value="ECO:0007669"/>
    <property type="project" value="TreeGrafter"/>
</dbReference>
<dbReference type="PIRSF" id="PIRSF000398">
    <property type="entry name" value="M_m6A_EcoRV"/>
    <property type="match status" value="1"/>
</dbReference>
<dbReference type="InterPro" id="IPR029063">
    <property type="entry name" value="SAM-dependent_MTases_sf"/>
</dbReference>
<dbReference type="SUPFAM" id="SSF53335">
    <property type="entry name" value="S-adenosyl-L-methionine-dependent methyltransferases"/>
    <property type="match status" value="1"/>
</dbReference>
<dbReference type="GO" id="GO:0006298">
    <property type="term" value="P:mismatch repair"/>
    <property type="evidence" value="ECO:0007669"/>
    <property type="project" value="TreeGrafter"/>
</dbReference>
<keyword evidence="3 7" id="KW-0489">Methyltransferase</keyword>
<keyword evidence="4" id="KW-0808">Transferase</keyword>
<gene>
    <name evidence="7" type="ORF">SAMN06266787_10399</name>
</gene>
<organism evidence="7 8">
    <name type="scientific">Halorubrum ezzemoulense</name>
    <name type="common">Halorubrum chaoviator</name>
    <dbReference type="NCBI Taxonomy" id="337243"/>
    <lineage>
        <taxon>Archaea</taxon>
        <taxon>Methanobacteriati</taxon>
        <taxon>Methanobacteriota</taxon>
        <taxon>Stenosarchaea group</taxon>
        <taxon>Halobacteria</taxon>
        <taxon>Halobacteriales</taxon>
        <taxon>Haloferacaceae</taxon>
        <taxon>Halorubrum</taxon>
    </lineage>
</organism>
<evidence type="ECO:0000256" key="3">
    <source>
        <dbReference type="ARBA" id="ARBA00022603"/>
    </source>
</evidence>
<dbReference type="Gene3D" id="3.40.50.150">
    <property type="entry name" value="Vaccinia Virus protein VP39"/>
    <property type="match status" value="1"/>
</dbReference>
<evidence type="ECO:0000256" key="6">
    <source>
        <dbReference type="ARBA" id="ARBA00047942"/>
    </source>
</evidence>
<dbReference type="InterPro" id="IPR012327">
    <property type="entry name" value="MeTrfase_D12"/>
</dbReference>
<dbReference type="InterPro" id="IPR023095">
    <property type="entry name" value="Ade_MeTrfase_dom_2"/>
</dbReference>
<proteinExistence type="inferred from homology"/>
<keyword evidence="5" id="KW-0949">S-adenosyl-L-methionine</keyword>
<dbReference type="RefSeq" id="WP_089308469.1">
    <property type="nucleotide sequence ID" value="NZ_FZNK01000003.1"/>
</dbReference>
<comment type="similarity">
    <text evidence="1">Belongs to the N(4)/N(6)-methyltransferase family.</text>
</comment>
<sequence length="289" mass="33106">MVEPILKWAGGKRQLLSEITALFPNTYEAYHEPFVGGGAVFFDQDPDDGTINDLNTRLTTFYEIVRDQPDALIDENKTHEHTEEYYYNARSEFNALFSRPNITRDERVREASLLLYLNRTCFNGLYRENSDGEFNVSFGRYSNPDWVQEQRIRKASRVLQGTAVFNTDFSYVVDEASSGDLVYFDPPYEPVSKTADFNSYQAEGFDQEDQRRLRDVVVELTEMDVSVILSNSPPVTELYEDHGVFSIRYVDATRAINSDASSRGEVSEVLITNVPAEAQRRKTLSDFTE</sequence>